<reference evidence="2" key="1">
    <citation type="submission" date="2021-02" db="EMBL/GenBank/DDBJ databases">
        <authorList>
            <person name="Nowell W R."/>
        </authorList>
    </citation>
    <scope>NUCLEOTIDE SEQUENCE</scope>
</reference>
<protein>
    <submittedName>
        <fullName evidence="2">Uncharacterized protein</fullName>
    </submittedName>
</protein>
<dbReference type="EMBL" id="CAJOBJ010138302">
    <property type="protein sequence ID" value="CAF4751839.1"/>
    <property type="molecule type" value="Genomic_DNA"/>
</dbReference>
<evidence type="ECO:0000313" key="1">
    <source>
        <dbReference type="EMBL" id="CAF4751839.1"/>
    </source>
</evidence>
<dbReference type="Proteomes" id="UP000681967">
    <property type="component" value="Unassembled WGS sequence"/>
</dbReference>
<gene>
    <name evidence="2" type="ORF">BYL167_LOCUS49550</name>
    <name evidence="1" type="ORF">GIL414_LOCUS45180</name>
</gene>
<comment type="caution">
    <text evidence="2">The sequence shown here is derived from an EMBL/GenBank/DDBJ whole genome shotgun (WGS) entry which is preliminary data.</text>
</comment>
<dbReference type="EMBL" id="CAJOBH010147723">
    <property type="protein sequence ID" value="CAF4833788.1"/>
    <property type="molecule type" value="Genomic_DNA"/>
</dbReference>
<proteinExistence type="predicted"/>
<name>A0A8S3BKB4_9BILA</name>
<evidence type="ECO:0000313" key="2">
    <source>
        <dbReference type="EMBL" id="CAF4833788.1"/>
    </source>
</evidence>
<accession>A0A8S3BKB4</accession>
<dbReference type="AlphaFoldDB" id="A0A8S3BKB4"/>
<evidence type="ECO:0000313" key="3">
    <source>
        <dbReference type="Proteomes" id="UP000681967"/>
    </source>
</evidence>
<feature type="non-terminal residue" evidence="2">
    <location>
        <position position="59"/>
    </location>
</feature>
<dbReference type="Proteomes" id="UP000681720">
    <property type="component" value="Unassembled WGS sequence"/>
</dbReference>
<organism evidence="2 3">
    <name type="scientific">Rotaria magnacalcarata</name>
    <dbReference type="NCBI Taxonomy" id="392030"/>
    <lineage>
        <taxon>Eukaryota</taxon>
        <taxon>Metazoa</taxon>
        <taxon>Spiralia</taxon>
        <taxon>Gnathifera</taxon>
        <taxon>Rotifera</taxon>
        <taxon>Eurotatoria</taxon>
        <taxon>Bdelloidea</taxon>
        <taxon>Philodinida</taxon>
        <taxon>Philodinidae</taxon>
        <taxon>Rotaria</taxon>
    </lineage>
</organism>
<sequence length="59" mass="6778">MCYLLYTSTTAQFEYLMCQSNWPNKICNSEYKVDLPSKIPSSYSIVAQNVPSQWSAEAF</sequence>